<feature type="transmembrane region" description="Helical" evidence="6">
    <location>
        <begin position="334"/>
        <end position="355"/>
    </location>
</feature>
<dbReference type="GO" id="GO:0005886">
    <property type="term" value="C:plasma membrane"/>
    <property type="evidence" value="ECO:0007669"/>
    <property type="project" value="TreeGrafter"/>
</dbReference>
<feature type="transmembrane region" description="Helical" evidence="6">
    <location>
        <begin position="397"/>
        <end position="420"/>
    </location>
</feature>
<keyword evidence="3 6" id="KW-0812">Transmembrane</keyword>
<dbReference type="Proteomes" id="UP000600171">
    <property type="component" value="Unassembled WGS sequence"/>
</dbReference>
<gene>
    <name evidence="7" type="ORF">GCM10007359_19170</name>
</gene>
<keyword evidence="8" id="KW-1185">Reference proteome</keyword>
<feature type="transmembrane region" description="Helical" evidence="6">
    <location>
        <begin position="101"/>
        <end position="124"/>
    </location>
</feature>
<feature type="transmembrane region" description="Helical" evidence="6">
    <location>
        <begin position="426"/>
        <end position="444"/>
    </location>
</feature>
<feature type="transmembrane region" description="Helical" evidence="6">
    <location>
        <begin position="58"/>
        <end position="80"/>
    </location>
</feature>
<evidence type="ECO:0000256" key="6">
    <source>
        <dbReference type="SAM" id="Phobius"/>
    </source>
</evidence>
<feature type="transmembrane region" description="Helical" evidence="6">
    <location>
        <begin position="361"/>
        <end position="385"/>
    </location>
</feature>
<dbReference type="CDD" id="cd13136">
    <property type="entry name" value="MATE_DinF_like"/>
    <property type="match status" value="1"/>
</dbReference>
<feature type="transmembrane region" description="Helical" evidence="6">
    <location>
        <begin position="205"/>
        <end position="226"/>
    </location>
</feature>
<dbReference type="EMBL" id="BMDC01000004">
    <property type="protein sequence ID" value="GGH65686.1"/>
    <property type="molecule type" value="Genomic_DNA"/>
</dbReference>
<dbReference type="GO" id="GO:0015297">
    <property type="term" value="F:antiporter activity"/>
    <property type="evidence" value="ECO:0007669"/>
    <property type="project" value="InterPro"/>
</dbReference>
<evidence type="ECO:0000256" key="5">
    <source>
        <dbReference type="ARBA" id="ARBA00023136"/>
    </source>
</evidence>
<feature type="transmembrane region" description="Helical" evidence="6">
    <location>
        <begin position="144"/>
        <end position="168"/>
    </location>
</feature>
<dbReference type="InterPro" id="IPR002528">
    <property type="entry name" value="MATE_fam"/>
</dbReference>
<dbReference type="RefSeq" id="WP_188360162.1">
    <property type="nucleotide sequence ID" value="NZ_BMDC01000004.1"/>
</dbReference>
<comment type="caution">
    <text evidence="7">The sequence shown here is derived from an EMBL/GenBank/DDBJ whole genome shotgun (WGS) entry which is preliminary data.</text>
</comment>
<accession>A0A917MV50</accession>
<feature type="transmembrane region" description="Helical" evidence="6">
    <location>
        <begin position="238"/>
        <end position="256"/>
    </location>
</feature>
<feature type="transmembrane region" description="Helical" evidence="6">
    <location>
        <begin position="276"/>
        <end position="299"/>
    </location>
</feature>
<comment type="subcellular location">
    <subcellularLocation>
        <location evidence="1">Membrane</location>
        <topology evidence="1">Multi-pass membrane protein</topology>
    </subcellularLocation>
</comment>
<dbReference type="Pfam" id="PF01554">
    <property type="entry name" value="MatE"/>
    <property type="match status" value="2"/>
</dbReference>
<evidence type="ECO:0000256" key="1">
    <source>
        <dbReference type="ARBA" id="ARBA00004141"/>
    </source>
</evidence>
<name>A0A917MV50_9MICC</name>
<evidence type="ECO:0000313" key="8">
    <source>
        <dbReference type="Proteomes" id="UP000600171"/>
    </source>
</evidence>
<protein>
    <submittedName>
        <fullName evidence="7">MATE family efflux transporter</fullName>
    </submittedName>
</protein>
<dbReference type="NCBIfam" id="TIGR00797">
    <property type="entry name" value="matE"/>
    <property type="match status" value="1"/>
</dbReference>
<proteinExistence type="inferred from homology"/>
<feature type="transmembrane region" description="Helical" evidence="6">
    <location>
        <begin position="175"/>
        <end position="193"/>
    </location>
</feature>
<dbReference type="AlphaFoldDB" id="A0A917MV50"/>
<organism evidence="7 8">
    <name type="scientific">Rothia aerolata</name>
    <dbReference type="NCBI Taxonomy" id="1812262"/>
    <lineage>
        <taxon>Bacteria</taxon>
        <taxon>Bacillati</taxon>
        <taxon>Actinomycetota</taxon>
        <taxon>Actinomycetes</taxon>
        <taxon>Micrococcales</taxon>
        <taxon>Micrococcaceae</taxon>
        <taxon>Rothia</taxon>
    </lineage>
</organism>
<dbReference type="PANTHER" id="PTHR42893">
    <property type="entry name" value="PROTEIN DETOXIFICATION 44, CHLOROPLASTIC-RELATED"/>
    <property type="match status" value="1"/>
</dbReference>
<feature type="transmembrane region" description="Helical" evidence="6">
    <location>
        <begin position="21"/>
        <end position="38"/>
    </location>
</feature>
<dbReference type="PANTHER" id="PTHR42893:SF46">
    <property type="entry name" value="PROTEIN DETOXIFICATION 44, CHLOROPLASTIC"/>
    <property type="match status" value="1"/>
</dbReference>
<comment type="similarity">
    <text evidence="2">Belongs to the multi antimicrobial extrusion (MATE) (TC 2.A.66.1) family.</text>
</comment>
<dbReference type="InterPro" id="IPR044644">
    <property type="entry name" value="DinF-like"/>
</dbReference>
<dbReference type="GO" id="GO:0042910">
    <property type="term" value="F:xenobiotic transmembrane transporter activity"/>
    <property type="evidence" value="ECO:0007669"/>
    <property type="project" value="InterPro"/>
</dbReference>
<evidence type="ECO:0000256" key="4">
    <source>
        <dbReference type="ARBA" id="ARBA00022989"/>
    </source>
</evidence>
<evidence type="ECO:0000256" key="3">
    <source>
        <dbReference type="ARBA" id="ARBA00022692"/>
    </source>
</evidence>
<reference evidence="7 8" key="1">
    <citation type="journal article" date="2014" name="Int. J. Syst. Evol. Microbiol.">
        <title>Complete genome sequence of Corynebacterium casei LMG S-19264T (=DSM 44701T), isolated from a smear-ripened cheese.</title>
        <authorList>
            <consortium name="US DOE Joint Genome Institute (JGI-PGF)"/>
            <person name="Walter F."/>
            <person name="Albersmeier A."/>
            <person name="Kalinowski J."/>
            <person name="Ruckert C."/>
        </authorList>
    </citation>
    <scope>NUCLEOTIDE SEQUENCE [LARGE SCALE GENOMIC DNA]</scope>
    <source>
        <strain evidence="7 8">CCM 8669</strain>
    </source>
</reference>
<sequence length="460" mass="47807">MTSRSQQAQPPSSQGKKNPSLNRQILALALPAFGALIAEPLFVLGDTAIVGHLGSNQLAGLALGSNVVQTVVGLMVFLSYSTTPAVARAFGAGNLKAAFTAGRNGMAAGLLTGAVLAVVGAFTATPLLRALGAEGEILTQARTYLLPSLAGLPGMLLVLAAVGVLRGLQDTKTPLYVASLGAALNLGLSWLLVYPVGLGLAGSTIATAALQWAMGLTMSAMVLAGMKKHGVGLLPERKGLVSVFSLGSWLMLRNLAMRAALLLTVVVATRQGPENLAAYQLMSVYFSFLAFALDSLAIAAQALLGKEMGAADLTSQTGRAAVVRLKDSLVRWSLTFGVVTGALTPLVGFFGGWMFTSDARVQHLFALALLVVAVGQPLAAYVFVLDGVLIGAQDARYLGLASVVNLATYLPMLAAVHLIFRGEDAATAAFVWLVVSYVLGYMGARAITLGWRARQGVWIR</sequence>
<keyword evidence="4 6" id="KW-1133">Transmembrane helix</keyword>
<keyword evidence="5 6" id="KW-0472">Membrane</keyword>
<evidence type="ECO:0000313" key="7">
    <source>
        <dbReference type="EMBL" id="GGH65686.1"/>
    </source>
</evidence>
<evidence type="ECO:0000256" key="2">
    <source>
        <dbReference type="ARBA" id="ARBA00010199"/>
    </source>
</evidence>